<accession>A0AAP2W774</accession>
<dbReference type="PANTHER" id="PTHR12526">
    <property type="entry name" value="GLYCOSYLTRANSFERASE"/>
    <property type="match status" value="1"/>
</dbReference>
<sequence>METLKFCVATYKMLKGNGIGVAVALFAQELARYHNVTLATVSADISIPGITIQKYPANNPLKMKQTASDIQSQKFDFISTHFPPFDRVASMTDIPHLLHDPGIPPLSLQLKPYDLGFWSAVNLSRLLSARKASVVLPISDYMGNEFRKKYNYSGKMQVLPYGLKFPDDIKAPVDDQFGKYVLYVGRHTPYKGVHTLIEIFGEVKKELGDDVHLVTIGNYQGNYGGRLRSLADRIGNVHLLGYVEDIWPYYAGASVYATCSGWEGQDLPVIEAQYMGKPVVSFNNCSHPEVVRHGMLARDRNEFKEALVNYLSSDHTEMSYRKKMLENYSIEQTVKNFIEIARGVV</sequence>
<dbReference type="Gene3D" id="3.40.50.2000">
    <property type="entry name" value="Glycogen Phosphorylase B"/>
    <property type="match status" value="2"/>
</dbReference>
<dbReference type="Proteomes" id="UP001320159">
    <property type="component" value="Unassembled WGS sequence"/>
</dbReference>
<dbReference type="SUPFAM" id="SSF53756">
    <property type="entry name" value="UDP-Glycosyltransferase/glycogen phosphorylase"/>
    <property type="match status" value="1"/>
</dbReference>
<evidence type="ECO:0000313" key="2">
    <source>
        <dbReference type="Proteomes" id="UP001320159"/>
    </source>
</evidence>
<dbReference type="RefSeq" id="WP_230743001.1">
    <property type="nucleotide sequence ID" value="NZ_PGCK01000013.1"/>
</dbReference>
<protein>
    <submittedName>
        <fullName evidence="1">Glycosyl transferase family 1</fullName>
    </submittedName>
</protein>
<dbReference type="EMBL" id="PGCK01000013">
    <property type="protein sequence ID" value="MCD1296113.1"/>
    <property type="molecule type" value="Genomic_DNA"/>
</dbReference>
<organism evidence="1 2">
    <name type="scientific">Methanooceanicella nereidis</name>
    <dbReference type="NCBI Taxonomy" id="2052831"/>
    <lineage>
        <taxon>Archaea</taxon>
        <taxon>Methanobacteriati</taxon>
        <taxon>Methanobacteriota</taxon>
        <taxon>Stenosarchaea group</taxon>
        <taxon>Methanomicrobia</taxon>
        <taxon>Methanocellales</taxon>
        <taxon>Methanocellaceae</taxon>
        <taxon>Methanooceanicella</taxon>
    </lineage>
</organism>
<name>A0AAP2W774_9EURY</name>
<dbReference type="CDD" id="cd03801">
    <property type="entry name" value="GT4_PimA-like"/>
    <property type="match status" value="1"/>
</dbReference>
<dbReference type="Pfam" id="PF13692">
    <property type="entry name" value="Glyco_trans_1_4"/>
    <property type="match status" value="1"/>
</dbReference>
<evidence type="ECO:0000313" key="1">
    <source>
        <dbReference type="EMBL" id="MCD1296113.1"/>
    </source>
</evidence>
<keyword evidence="2" id="KW-1185">Reference proteome</keyword>
<dbReference type="AlphaFoldDB" id="A0AAP2W774"/>
<dbReference type="GO" id="GO:0016740">
    <property type="term" value="F:transferase activity"/>
    <property type="evidence" value="ECO:0007669"/>
    <property type="project" value="UniProtKB-KW"/>
</dbReference>
<gene>
    <name evidence="1" type="ORF">CUJ83_14005</name>
</gene>
<keyword evidence="1" id="KW-0808">Transferase</keyword>
<reference evidence="1 2" key="1">
    <citation type="submission" date="2017-11" db="EMBL/GenBank/DDBJ databases">
        <title>Isolation and Characterization of Family Methanocellaceae Species from Potential Methane Hydrate Area Offshore Southwestern Taiwan.</title>
        <authorList>
            <person name="Zhang W.-L."/>
            <person name="Chen W.-C."/>
            <person name="Lai M.-C."/>
            <person name="Chen S.-C."/>
        </authorList>
    </citation>
    <scope>NUCLEOTIDE SEQUENCE [LARGE SCALE GENOMIC DNA]</scope>
    <source>
        <strain evidence="1 2">CWC-04</strain>
    </source>
</reference>
<comment type="caution">
    <text evidence="1">The sequence shown here is derived from an EMBL/GenBank/DDBJ whole genome shotgun (WGS) entry which is preliminary data.</text>
</comment>
<proteinExistence type="predicted"/>